<dbReference type="SUPFAM" id="SSF55447">
    <property type="entry name" value="CO dehydrogenase flavoprotein C-terminal domain-like"/>
    <property type="match status" value="1"/>
</dbReference>
<dbReference type="EMBL" id="SWBP01000002">
    <property type="protein sequence ID" value="TKB98828.1"/>
    <property type="molecule type" value="Genomic_DNA"/>
</dbReference>
<keyword evidence="4" id="KW-1185">Reference proteome</keyword>
<dbReference type="Gene3D" id="3.30.390.50">
    <property type="entry name" value="CO dehydrogenase flavoprotein, C-terminal domain"/>
    <property type="match status" value="1"/>
</dbReference>
<evidence type="ECO:0000313" key="3">
    <source>
        <dbReference type="EMBL" id="TKB98828.1"/>
    </source>
</evidence>
<organism evidence="3 4">
    <name type="scientific">Pedobacter cryophilus</name>
    <dbReference type="NCBI Taxonomy" id="2571271"/>
    <lineage>
        <taxon>Bacteria</taxon>
        <taxon>Pseudomonadati</taxon>
        <taxon>Bacteroidota</taxon>
        <taxon>Sphingobacteriia</taxon>
        <taxon>Sphingobacteriales</taxon>
        <taxon>Sphingobacteriaceae</taxon>
        <taxon>Pedobacter</taxon>
    </lineage>
</organism>
<dbReference type="InterPro" id="IPR002346">
    <property type="entry name" value="Mopterin_DH_FAD-bd"/>
</dbReference>
<gene>
    <name evidence="3" type="ORF">FA046_06855</name>
</gene>
<dbReference type="Proteomes" id="UP000308181">
    <property type="component" value="Unassembled WGS sequence"/>
</dbReference>
<dbReference type="Pfam" id="PF03450">
    <property type="entry name" value="CO_deh_flav_C"/>
    <property type="match status" value="1"/>
</dbReference>
<proteinExistence type="predicted"/>
<comment type="caution">
    <text evidence="3">The sequence shown here is derived from an EMBL/GenBank/DDBJ whole genome shotgun (WGS) entry which is preliminary data.</text>
</comment>
<keyword evidence="1" id="KW-0285">Flavoprotein</keyword>
<dbReference type="PANTHER" id="PTHR42659:SF1">
    <property type="entry name" value="OXIDOREDUCTASE"/>
    <property type="match status" value="1"/>
</dbReference>
<dbReference type="AlphaFoldDB" id="A0A4U1BZV5"/>
<dbReference type="Gene3D" id="3.30.43.10">
    <property type="entry name" value="Uridine Diphospho-n-acetylenolpyruvylglucosamine Reductase, domain 2"/>
    <property type="match status" value="1"/>
</dbReference>
<dbReference type="InterPro" id="IPR036683">
    <property type="entry name" value="CO_DH_flav_C_dom_sf"/>
</dbReference>
<sequence>MINFDYIRMGSISSAVKALDKFPDAKIIAGGSNLIDLMKRNVMAPTKLIDINPLPLKYIHTTKQGVQIGALALNSQAADHELIKTKYPLLSMAINAGASAQLRNMATFGGNMMQRTRCSYFYDTTMPCNKREPNSGCSALTGINRMHGIFGTSDVCIAVNPSDMNVALVALDAKVILKSAKKERTIAFADFHKLAGDSPQLDNHLQKNEMITDIIIPENQFYNNSYYLKVRDRHSYAFALISVAAGLEMDGQNIKKVRLAMGGVAHKPWRLYDAENFLQGKTASLQNFEEAAKIAMKGAKSYGHNDFKLALAPSSIVEALLKASHLS</sequence>
<dbReference type="InterPro" id="IPR016167">
    <property type="entry name" value="FAD-bd_PCMH_sub1"/>
</dbReference>
<dbReference type="OrthoDB" id="9814706at2"/>
<dbReference type="InterPro" id="IPR051312">
    <property type="entry name" value="Diverse_Substr_Oxidored"/>
</dbReference>
<reference evidence="3 4" key="1">
    <citation type="submission" date="2019-04" db="EMBL/GenBank/DDBJ databases">
        <title>Pedobacter sp. AR-3-17 sp. nov., isolated from Arctic soil.</title>
        <authorList>
            <person name="Dahal R.H."/>
            <person name="Kim D.-U."/>
        </authorList>
    </citation>
    <scope>NUCLEOTIDE SEQUENCE [LARGE SCALE GENOMIC DNA]</scope>
    <source>
        <strain evidence="3 4">AR-3-17</strain>
    </source>
</reference>
<dbReference type="InterPro" id="IPR016169">
    <property type="entry name" value="FAD-bd_PCMH_sub2"/>
</dbReference>
<name>A0A4U1BZV5_9SPHI</name>
<dbReference type="GO" id="GO:0071949">
    <property type="term" value="F:FAD binding"/>
    <property type="evidence" value="ECO:0007669"/>
    <property type="project" value="InterPro"/>
</dbReference>
<dbReference type="SUPFAM" id="SSF56176">
    <property type="entry name" value="FAD-binding/transporter-associated domain-like"/>
    <property type="match status" value="1"/>
</dbReference>
<evidence type="ECO:0000313" key="4">
    <source>
        <dbReference type="Proteomes" id="UP000308181"/>
    </source>
</evidence>
<dbReference type="Pfam" id="PF00941">
    <property type="entry name" value="FAD_binding_5"/>
    <property type="match status" value="1"/>
</dbReference>
<dbReference type="PROSITE" id="PS51387">
    <property type="entry name" value="FAD_PCMH"/>
    <property type="match status" value="1"/>
</dbReference>
<evidence type="ECO:0000256" key="1">
    <source>
        <dbReference type="ARBA" id="ARBA00022827"/>
    </source>
</evidence>
<dbReference type="InterPro" id="IPR016166">
    <property type="entry name" value="FAD-bd_PCMH"/>
</dbReference>
<dbReference type="InterPro" id="IPR036318">
    <property type="entry name" value="FAD-bd_PCMH-like_sf"/>
</dbReference>
<accession>A0A4U1BZV5</accession>
<feature type="domain" description="FAD-binding PCMH-type" evidence="2">
    <location>
        <begin position="1"/>
        <end position="221"/>
    </location>
</feature>
<dbReference type="InterPro" id="IPR005107">
    <property type="entry name" value="CO_DH_flav_C"/>
</dbReference>
<dbReference type="GO" id="GO:0016491">
    <property type="term" value="F:oxidoreductase activity"/>
    <property type="evidence" value="ECO:0007669"/>
    <property type="project" value="InterPro"/>
</dbReference>
<dbReference type="RefSeq" id="WP_136825642.1">
    <property type="nucleotide sequence ID" value="NZ_SWBP01000002.1"/>
</dbReference>
<dbReference type="PANTHER" id="PTHR42659">
    <property type="entry name" value="XANTHINE DEHYDROGENASE SUBUNIT C-RELATED"/>
    <property type="match status" value="1"/>
</dbReference>
<dbReference type="Gene3D" id="3.30.465.10">
    <property type="match status" value="2"/>
</dbReference>
<evidence type="ECO:0000259" key="2">
    <source>
        <dbReference type="PROSITE" id="PS51387"/>
    </source>
</evidence>
<dbReference type="SMART" id="SM01092">
    <property type="entry name" value="CO_deh_flav_C"/>
    <property type="match status" value="1"/>
</dbReference>
<protein>
    <submittedName>
        <fullName evidence="3">Xanthine dehydrogenase family protein subunit M</fullName>
    </submittedName>
</protein>
<keyword evidence="1" id="KW-0274">FAD</keyword>